<dbReference type="Gene3D" id="3.30.160.60">
    <property type="entry name" value="Classic Zinc Finger"/>
    <property type="match status" value="5"/>
</dbReference>
<comment type="subcellular location">
    <subcellularLocation>
        <location evidence="1">Nucleus</location>
    </subcellularLocation>
</comment>
<dbReference type="FunFam" id="3.30.160.60:FF:001732">
    <property type="entry name" value="Zgc:162936"/>
    <property type="match status" value="1"/>
</dbReference>
<sequence>MPPAQHRCGDIMWQCKRHVRSFAFKCVFCSHYTTSTFRDFKGHLEAEHLDRLRDFETEESQQKQSAPRPSLSSGRRSSRSTSSGVKLCDPVLQMQNNTFVNKVALGTPELQTHLPMLDPGSSSDLVDFPSDPLENISLHGFLSTNEDPEPDIDIEISEFNVKEELEESESAAGLEAELDWFESNDSFTKLEDATEDDDELVKDDEKQRGKRGKRGKRGTKALTSKGSALPVPQLSHAQNRALIEIYRRCNRTWDMQDLTYRLRHIRQQANDNLLQLCRDELKLQINPKQLQRYICRIRYAYTQEKTRQLQCERDGRPYVPICPYYKQIQFLEQHVGPFKCEVCEAVINGVDGFKVHRSQHDGSMPFLCPICQRGFSRSDNCTIHLRRHTQDFHVSCDQCGKRFANTSDMQVHRRNHTGEKPYCCDVCGQRFRTSSFFDRHKRRHELRPKGKCHICGKHFFEQSVLNDHIKAHLNVRDKVCDVCQKAFTSAKYLRQHKEIHAAKKRYMCKICGKCFAQYAGLNGHMKSHGTTMREAAQMSIVFTKDPEPDLPSEQCC</sequence>
<feature type="domain" description="C2H2-type" evidence="9">
    <location>
        <begin position="338"/>
        <end position="365"/>
    </location>
</feature>
<evidence type="ECO:0000256" key="6">
    <source>
        <dbReference type="ARBA" id="ARBA00023242"/>
    </source>
</evidence>
<accession>A0A6J2U0X6</accession>
<dbReference type="InterPro" id="IPR013087">
    <property type="entry name" value="Znf_C2H2_type"/>
</dbReference>
<feature type="compositionally biased region" description="Low complexity" evidence="8">
    <location>
        <begin position="65"/>
        <end position="83"/>
    </location>
</feature>
<keyword evidence="4 7" id="KW-0863">Zinc-finger</keyword>
<dbReference type="GO" id="GO:0008270">
    <property type="term" value="F:zinc ion binding"/>
    <property type="evidence" value="ECO:0007669"/>
    <property type="project" value="UniProtKB-KW"/>
</dbReference>
<evidence type="ECO:0000256" key="8">
    <source>
        <dbReference type="SAM" id="MobiDB-lite"/>
    </source>
</evidence>
<feature type="domain" description="C2H2-type" evidence="9">
    <location>
        <begin position="450"/>
        <end position="477"/>
    </location>
</feature>
<keyword evidence="2" id="KW-0479">Metal-binding</keyword>
<evidence type="ECO:0000259" key="9">
    <source>
        <dbReference type="PROSITE" id="PS50157"/>
    </source>
</evidence>
<evidence type="ECO:0000313" key="11">
    <source>
        <dbReference type="RefSeq" id="XP_030381555.1"/>
    </source>
</evidence>
<dbReference type="PROSITE" id="PS50157">
    <property type="entry name" value="ZINC_FINGER_C2H2_2"/>
    <property type="match status" value="7"/>
</dbReference>
<evidence type="ECO:0000256" key="4">
    <source>
        <dbReference type="ARBA" id="ARBA00022771"/>
    </source>
</evidence>
<keyword evidence="6" id="KW-0539">Nucleus</keyword>
<keyword evidence="5" id="KW-0862">Zinc</keyword>
<dbReference type="GO" id="GO:0005694">
    <property type="term" value="C:chromosome"/>
    <property type="evidence" value="ECO:0007669"/>
    <property type="project" value="UniProtKB-ARBA"/>
</dbReference>
<feature type="domain" description="C2H2-type" evidence="9">
    <location>
        <begin position="422"/>
        <end position="449"/>
    </location>
</feature>
<feature type="region of interest" description="Disordered" evidence="8">
    <location>
        <begin position="56"/>
        <end position="87"/>
    </location>
</feature>
<dbReference type="RefSeq" id="XP_030381555.1">
    <property type="nucleotide sequence ID" value="XM_030525695.1"/>
</dbReference>
<proteinExistence type="predicted"/>
<dbReference type="GO" id="GO:0000981">
    <property type="term" value="F:DNA-binding transcription factor activity, RNA polymerase II-specific"/>
    <property type="evidence" value="ECO:0007669"/>
    <property type="project" value="TreeGrafter"/>
</dbReference>
<dbReference type="GO" id="GO:0043565">
    <property type="term" value="F:sequence-specific DNA binding"/>
    <property type="evidence" value="ECO:0007669"/>
    <property type="project" value="UniProtKB-ARBA"/>
</dbReference>
<reference evidence="11" key="1">
    <citation type="submission" date="2025-08" db="UniProtKB">
        <authorList>
            <consortium name="RefSeq"/>
        </authorList>
    </citation>
    <scope>IDENTIFICATION</scope>
    <source>
        <strain evidence="11">11010-0011.00</strain>
        <tissue evidence="11">Whole body</tissue>
    </source>
</reference>
<evidence type="ECO:0000256" key="7">
    <source>
        <dbReference type="PROSITE-ProRule" id="PRU00042"/>
    </source>
</evidence>
<dbReference type="SMART" id="SM00355">
    <property type="entry name" value="ZnF_C2H2"/>
    <property type="match status" value="8"/>
</dbReference>
<dbReference type="PANTHER" id="PTHR24394">
    <property type="entry name" value="ZINC FINGER PROTEIN"/>
    <property type="match status" value="1"/>
</dbReference>
<feature type="domain" description="C2H2-type" evidence="9">
    <location>
        <begin position="506"/>
        <end position="528"/>
    </location>
</feature>
<feature type="compositionally biased region" description="Acidic residues" evidence="8">
    <location>
        <begin position="193"/>
        <end position="202"/>
    </location>
</feature>
<dbReference type="FunFam" id="3.30.160.60:FF:002343">
    <property type="entry name" value="Zinc finger protein 33A"/>
    <property type="match status" value="1"/>
</dbReference>
<feature type="domain" description="C2H2-type" evidence="9">
    <location>
        <begin position="394"/>
        <end position="421"/>
    </location>
</feature>
<dbReference type="GO" id="GO:0005634">
    <property type="term" value="C:nucleus"/>
    <property type="evidence" value="ECO:0007669"/>
    <property type="project" value="UniProtKB-SubCell"/>
</dbReference>
<dbReference type="Proteomes" id="UP000504634">
    <property type="component" value="Unplaced"/>
</dbReference>
<dbReference type="Pfam" id="PF00096">
    <property type="entry name" value="zf-C2H2"/>
    <property type="match status" value="5"/>
</dbReference>
<gene>
    <name evidence="11" type="primary">LOC115629272</name>
</gene>
<feature type="domain" description="C2H2-type" evidence="9">
    <location>
        <begin position="366"/>
        <end position="393"/>
    </location>
</feature>
<feature type="compositionally biased region" description="Basic residues" evidence="8">
    <location>
        <begin position="208"/>
        <end position="219"/>
    </location>
</feature>
<dbReference type="PANTHER" id="PTHR24394:SF29">
    <property type="entry name" value="MYONEURIN"/>
    <property type="match status" value="1"/>
</dbReference>
<dbReference type="FunFam" id="3.30.160.60:FF:000446">
    <property type="entry name" value="Zinc finger protein"/>
    <property type="match status" value="1"/>
</dbReference>
<evidence type="ECO:0000313" key="10">
    <source>
        <dbReference type="Proteomes" id="UP000504634"/>
    </source>
</evidence>
<protein>
    <submittedName>
        <fullName evidence="11">Zinc finger protein 675-like isoform X1</fullName>
    </submittedName>
</protein>
<dbReference type="SUPFAM" id="SSF57667">
    <property type="entry name" value="beta-beta-alpha zinc fingers"/>
    <property type="match status" value="4"/>
</dbReference>
<keyword evidence="10" id="KW-1185">Reference proteome</keyword>
<evidence type="ECO:0000256" key="2">
    <source>
        <dbReference type="ARBA" id="ARBA00022723"/>
    </source>
</evidence>
<dbReference type="OrthoDB" id="427030at2759"/>
<dbReference type="PROSITE" id="PS00028">
    <property type="entry name" value="ZINC_FINGER_C2H2_1"/>
    <property type="match status" value="7"/>
</dbReference>
<keyword evidence="3" id="KW-0677">Repeat</keyword>
<evidence type="ECO:0000256" key="3">
    <source>
        <dbReference type="ARBA" id="ARBA00022737"/>
    </source>
</evidence>
<dbReference type="GO" id="GO:0045893">
    <property type="term" value="P:positive regulation of DNA-templated transcription"/>
    <property type="evidence" value="ECO:0007669"/>
    <property type="project" value="UniProtKB-ARBA"/>
</dbReference>
<dbReference type="AlphaFoldDB" id="A0A6J2U0X6"/>
<feature type="domain" description="C2H2-type" evidence="9">
    <location>
        <begin position="478"/>
        <end position="505"/>
    </location>
</feature>
<feature type="region of interest" description="Disordered" evidence="8">
    <location>
        <begin position="189"/>
        <end position="226"/>
    </location>
</feature>
<name>A0A6J2U0X6_DROLE</name>
<organism evidence="10 11">
    <name type="scientific">Drosophila lebanonensis</name>
    <name type="common">Fruit fly</name>
    <name type="synonym">Scaptodrosophila lebanonensis</name>
    <dbReference type="NCBI Taxonomy" id="7225"/>
    <lineage>
        <taxon>Eukaryota</taxon>
        <taxon>Metazoa</taxon>
        <taxon>Ecdysozoa</taxon>
        <taxon>Arthropoda</taxon>
        <taxon>Hexapoda</taxon>
        <taxon>Insecta</taxon>
        <taxon>Pterygota</taxon>
        <taxon>Neoptera</taxon>
        <taxon>Endopterygota</taxon>
        <taxon>Diptera</taxon>
        <taxon>Brachycera</taxon>
        <taxon>Muscomorpha</taxon>
        <taxon>Ephydroidea</taxon>
        <taxon>Drosophilidae</taxon>
        <taxon>Scaptodrosophila</taxon>
    </lineage>
</organism>
<dbReference type="InterPro" id="IPR036236">
    <property type="entry name" value="Znf_C2H2_sf"/>
</dbReference>
<dbReference type="GeneID" id="115629272"/>
<evidence type="ECO:0000256" key="1">
    <source>
        <dbReference type="ARBA" id="ARBA00004123"/>
    </source>
</evidence>
<evidence type="ECO:0000256" key="5">
    <source>
        <dbReference type="ARBA" id="ARBA00022833"/>
    </source>
</evidence>